<keyword evidence="10" id="KW-1133">Transmembrane helix</keyword>
<dbReference type="Pfam" id="PF00535">
    <property type="entry name" value="Glycos_transf_2"/>
    <property type="match status" value="1"/>
</dbReference>
<dbReference type="SUPFAM" id="SSF53448">
    <property type="entry name" value="Nucleotide-diphospho-sugar transferases"/>
    <property type="match status" value="1"/>
</dbReference>
<accession>A0A146G6G4</accession>
<evidence type="ECO:0000256" key="11">
    <source>
        <dbReference type="ARBA" id="ARBA00023136"/>
    </source>
</evidence>
<dbReference type="EC" id="2.4.1.117" evidence="4"/>
<dbReference type="CDD" id="cd04188">
    <property type="entry name" value="DPG_synthase"/>
    <property type="match status" value="1"/>
</dbReference>
<evidence type="ECO:0000256" key="4">
    <source>
        <dbReference type="ARBA" id="ARBA00012583"/>
    </source>
</evidence>
<reference evidence="15" key="1">
    <citation type="journal article" date="2017" name="Genome Announc.">
        <title>Draft Genome Sequence of Terrimicrobium sacchariphilum NM-5T, a Facultative Anaerobic Soil Bacterium of the Class Spartobacteria.</title>
        <authorList>
            <person name="Qiu Y.L."/>
            <person name="Tourlousse D.M."/>
            <person name="Matsuura N."/>
            <person name="Ohashi A."/>
            <person name="Sekiguchi Y."/>
        </authorList>
    </citation>
    <scope>NUCLEOTIDE SEQUENCE [LARGE SCALE GENOMIC DNA]</scope>
    <source>
        <strain evidence="15">NM-5</strain>
    </source>
</reference>
<sequence>MTVQAQRVSIVIPCRNEESRLPRTLAALGQFIARVSYPVEVLIVVEPGQDGTADLARWMEEQNPAFRAVIQPVQRGKGFAVKTGMLAASGDIVFFMDADLSVPLRCVEEFLPCFNQADVVFGSRRHPQSVIGQSQPFFRVASGRAFNLALRICGVTRFRDTQCGFKAFRAEAAQAVFSRLTVDGFGFDVEALAWADGLGYRLLERPVEWNDAPGTKVRALSDGSRAFFEAVLAARRARAENI</sequence>
<comment type="caution">
    <text evidence="14">The sequence shown here is derived from an EMBL/GenBank/DDBJ whole genome shotgun (WGS) entry which is preliminary data.</text>
</comment>
<dbReference type="Proteomes" id="UP000076023">
    <property type="component" value="Unassembled WGS sequence"/>
</dbReference>
<dbReference type="InterPro" id="IPR001173">
    <property type="entry name" value="Glyco_trans_2-like"/>
</dbReference>
<comment type="subcellular location">
    <subcellularLocation>
        <location evidence="1">Endoplasmic reticulum membrane</location>
        <topology evidence="1">Single-pass membrane protein</topology>
    </subcellularLocation>
</comment>
<evidence type="ECO:0000259" key="13">
    <source>
        <dbReference type="Pfam" id="PF00535"/>
    </source>
</evidence>
<keyword evidence="8" id="KW-0256">Endoplasmic reticulum</keyword>
<evidence type="ECO:0000256" key="5">
    <source>
        <dbReference type="ARBA" id="ARBA00022676"/>
    </source>
</evidence>
<comment type="pathway">
    <text evidence="2">Protein modification; protein glycosylation.</text>
</comment>
<comment type="similarity">
    <text evidence="3">Belongs to the glycosyltransferase 2 family.</text>
</comment>
<dbReference type="GO" id="GO:0004581">
    <property type="term" value="F:dolichyl-phosphate beta-glucosyltransferase activity"/>
    <property type="evidence" value="ECO:0007669"/>
    <property type="project" value="UniProtKB-EC"/>
</dbReference>
<dbReference type="Gene3D" id="3.90.550.10">
    <property type="entry name" value="Spore Coat Polysaccharide Biosynthesis Protein SpsA, Chain A"/>
    <property type="match status" value="1"/>
</dbReference>
<evidence type="ECO:0000256" key="10">
    <source>
        <dbReference type="ARBA" id="ARBA00022989"/>
    </source>
</evidence>
<dbReference type="GO" id="GO:0006487">
    <property type="term" value="P:protein N-linked glycosylation"/>
    <property type="evidence" value="ECO:0007669"/>
    <property type="project" value="TreeGrafter"/>
</dbReference>
<dbReference type="AlphaFoldDB" id="A0A146G6G4"/>
<keyword evidence="11" id="KW-0472">Membrane</keyword>
<evidence type="ECO:0000256" key="9">
    <source>
        <dbReference type="ARBA" id="ARBA00022968"/>
    </source>
</evidence>
<evidence type="ECO:0000256" key="8">
    <source>
        <dbReference type="ARBA" id="ARBA00022824"/>
    </source>
</evidence>
<keyword evidence="9" id="KW-0735">Signal-anchor</keyword>
<organism evidence="14 15">
    <name type="scientific">Terrimicrobium sacchariphilum</name>
    <dbReference type="NCBI Taxonomy" id="690879"/>
    <lineage>
        <taxon>Bacteria</taxon>
        <taxon>Pseudomonadati</taxon>
        <taxon>Verrucomicrobiota</taxon>
        <taxon>Terrimicrobiia</taxon>
        <taxon>Terrimicrobiales</taxon>
        <taxon>Terrimicrobiaceae</taxon>
        <taxon>Terrimicrobium</taxon>
    </lineage>
</organism>
<name>A0A146G6G4_TERSA</name>
<keyword evidence="15" id="KW-1185">Reference proteome</keyword>
<dbReference type="PANTHER" id="PTHR10859:SF91">
    <property type="entry name" value="DOLICHYL-PHOSPHATE BETA-GLUCOSYLTRANSFERASE"/>
    <property type="match status" value="1"/>
</dbReference>
<evidence type="ECO:0000256" key="1">
    <source>
        <dbReference type="ARBA" id="ARBA00004389"/>
    </source>
</evidence>
<dbReference type="OrthoDB" id="9810303at2"/>
<proteinExistence type="inferred from homology"/>
<dbReference type="PANTHER" id="PTHR10859">
    <property type="entry name" value="GLYCOSYL TRANSFERASE"/>
    <property type="match status" value="1"/>
</dbReference>
<evidence type="ECO:0000256" key="7">
    <source>
        <dbReference type="ARBA" id="ARBA00022692"/>
    </source>
</evidence>
<keyword evidence="5" id="KW-0328">Glycosyltransferase</keyword>
<evidence type="ECO:0000313" key="14">
    <source>
        <dbReference type="EMBL" id="GAT33170.1"/>
    </source>
</evidence>
<feature type="domain" description="Glycosyltransferase 2-like" evidence="13">
    <location>
        <begin position="9"/>
        <end position="174"/>
    </location>
</feature>
<dbReference type="InterPro" id="IPR035518">
    <property type="entry name" value="DPG_synthase"/>
</dbReference>
<keyword evidence="6 14" id="KW-0808">Transferase</keyword>
<keyword evidence="7" id="KW-0812">Transmembrane</keyword>
<comment type="catalytic activity">
    <reaction evidence="12">
        <text>a di-trans,poly-cis-dolichyl phosphate + UDP-alpha-D-glucose = a di-trans,poly-cis-dolichyl beta-D-glucosyl phosphate + UDP</text>
        <dbReference type="Rhea" id="RHEA:15401"/>
        <dbReference type="Rhea" id="RHEA-COMP:19498"/>
        <dbReference type="Rhea" id="RHEA-COMP:19502"/>
        <dbReference type="ChEBI" id="CHEBI:57525"/>
        <dbReference type="ChEBI" id="CHEBI:57683"/>
        <dbReference type="ChEBI" id="CHEBI:58223"/>
        <dbReference type="ChEBI" id="CHEBI:58885"/>
        <dbReference type="EC" id="2.4.1.117"/>
    </reaction>
    <physiologicalReaction direction="left-to-right" evidence="12">
        <dbReference type="Rhea" id="RHEA:15402"/>
    </physiologicalReaction>
</comment>
<dbReference type="RefSeq" id="WP_075078935.1">
    <property type="nucleotide sequence ID" value="NZ_BDCO01000002.1"/>
</dbReference>
<dbReference type="EMBL" id="BDCO01000002">
    <property type="protein sequence ID" value="GAT33170.1"/>
    <property type="molecule type" value="Genomic_DNA"/>
</dbReference>
<dbReference type="InParanoid" id="A0A146G6G4"/>
<evidence type="ECO:0000256" key="3">
    <source>
        <dbReference type="ARBA" id="ARBA00006739"/>
    </source>
</evidence>
<evidence type="ECO:0000256" key="2">
    <source>
        <dbReference type="ARBA" id="ARBA00004922"/>
    </source>
</evidence>
<evidence type="ECO:0000256" key="12">
    <source>
        <dbReference type="ARBA" id="ARBA00045097"/>
    </source>
</evidence>
<dbReference type="STRING" id="690879.TSACC_21579"/>
<protein>
    <recommendedName>
        <fullName evidence="4">dolichyl-phosphate beta-glucosyltransferase</fullName>
        <ecNumber evidence="4">2.4.1.117</ecNumber>
    </recommendedName>
</protein>
<dbReference type="InterPro" id="IPR029044">
    <property type="entry name" value="Nucleotide-diphossugar_trans"/>
</dbReference>
<evidence type="ECO:0000256" key="6">
    <source>
        <dbReference type="ARBA" id="ARBA00022679"/>
    </source>
</evidence>
<evidence type="ECO:0000313" key="15">
    <source>
        <dbReference type="Proteomes" id="UP000076023"/>
    </source>
</evidence>
<gene>
    <name evidence="14" type="ORF">TSACC_21579</name>
</gene>